<dbReference type="GO" id="GO:0016787">
    <property type="term" value="F:hydrolase activity"/>
    <property type="evidence" value="ECO:0007669"/>
    <property type="project" value="InterPro"/>
</dbReference>
<dbReference type="RefSeq" id="WP_330931469.1">
    <property type="nucleotide sequence ID" value="NZ_CP119075.1"/>
</dbReference>
<sequence>MKRLPLSLLLVGSFLATSLYAQTTAWKSLFDGKTLTGWQANENPGTWVVEDGAIVTKGNRSHLFYQGNVGNHDFKNFEFSAEVMTTPGSNSGIYIHTKLAPDPWPVTGYECQVFNSSKAKPGEYSERKMTGSIYAVRNTWRAPAVDNEWFVYRIKVSGKTIQTFINDELICQYTEGADHWRADDKKGRRLSSGTIALQGHDPGSTVRYRNLRIRMLPADTRSLSSPLDDPELDQLLSRMADQNFALIDLGLIAETVQQQRAQVGFSRRLGFTLGHTLSPSATNLATWGANGSVLLVNDRYQAPSVPALKAAKASGVKIAFSSGGVTRLDPERVKTRLKAITAAGLSWQDLWCP</sequence>
<dbReference type="EMBL" id="CP119075">
    <property type="protein sequence ID" value="WED67207.1"/>
    <property type="molecule type" value="Genomic_DNA"/>
</dbReference>
<dbReference type="Proteomes" id="UP001218638">
    <property type="component" value="Chromosome"/>
</dbReference>
<protein>
    <submittedName>
        <fullName evidence="3">DUF1080 domain-containing protein</fullName>
    </submittedName>
</protein>
<gene>
    <name evidence="3" type="ORF">PXH66_10120</name>
</gene>
<organism evidence="3 4">
    <name type="scientific">Synoicihabitans lomoniglobus</name>
    <dbReference type="NCBI Taxonomy" id="2909285"/>
    <lineage>
        <taxon>Bacteria</taxon>
        <taxon>Pseudomonadati</taxon>
        <taxon>Verrucomicrobiota</taxon>
        <taxon>Opitutia</taxon>
        <taxon>Opitutales</taxon>
        <taxon>Opitutaceae</taxon>
        <taxon>Synoicihabitans</taxon>
    </lineage>
</organism>
<dbReference type="InterPro" id="IPR010496">
    <property type="entry name" value="AL/BT2_dom"/>
</dbReference>
<keyword evidence="4" id="KW-1185">Reference proteome</keyword>
<dbReference type="AlphaFoldDB" id="A0AAF0CSG0"/>
<feature type="domain" description="3-keto-alpha-glucoside-1,2-lyase/3-keto-2-hydroxy-glucal hydratase" evidence="2">
    <location>
        <begin position="26"/>
        <end position="214"/>
    </location>
</feature>
<keyword evidence="1" id="KW-0732">Signal</keyword>
<evidence type="ECO:0000313" key="4">
    <source>
        <dbReference type="Proteomes" id="UP001218638"/>
    </source>
</evidence>
<evidence type="ECO:0000256" key="1">
    <source>
        <dbReference type="SAM" id="SignalP"/>
    </source>
</evidence>
<dbReference type="Gene3D" id="2.60.120.560">
    <property type="entry name" value="Exo-inulinase, domain 1"/>
    <property type="match status" value="1"/>
</dbReference>
<feature type="chain" id="PRO_5042033029" evidence="1">
    <location>
        <begin position="22"/>
        <end position="353"/>
    </location>
</feature>
<proteinExistence type="predicted"/>
<accession>A0AAF0CSG0</accession>
<name>A0AAF0CSG0_9BACT</name>
<dbReference type="KEGG" id="slom:PXH66_10120"/>
<evidence type="ECO:0000259" key="2">
    <source>
        <dbReference type="Pfam" id="PF06439"/>
    </source>
</evidence>
<feature type="signal peptide" evidence="1">
    <location>
        <begin position="1"/>
        <end position="21"/>
    </location>
</feature>
<reference evidence="3" key="1">
    <citation type="submission" date="2023-03" db="EMBL/GenBank/DDBJ databases">
        <title>Lomoglobus Profundus gen. nov., sp. nov., a novel member of the phylum Verrucomicrobia, isolated from deep-marine sediment of South China Sea.</title>
        <authorList>
            <person name="Ahmad T."/>
            <person name="Ishaq S.E."/>
            <person name="Wang F."/>
        </authorList>
    </citation>
    <scope>NUCLEOTIDE SEQUENCE</scope>
    <source>
        <strain evidence="3">LMO-M01</strain>
    </source>
</reference>
<evidence type="ECO:0000313" key="3">
    <source>
        <dbReference type="EMBL" id="WED67207.1"/>
    </source>
</evidence>
<dbReference type="Pfam" id="PF06439">
    <property type="entry name" value="3keto-disac_hyd"/>
    <property type="match status" value="1"/>
</dbReference>